<dbReference type="Gene3D" id="1.20.1440.60">
    <property type="entry name" value="23S rRNA-intervening sequence"/>
    <property type="match status" value="1"/>
</dbReference>
<keyword evidence="2" id="KW-1185">Reference proteome</keyword>
<dbReference type="Pfam" id="PF05635">
    <property type="entry name" value="23S_rRNA_IVP"/>
    <property type="match status" value="1"/>
</dbReference>
<dbReference type="NCBIfam" id="NF008912">
    <property type="entry name" value="PRK12275.1-6"/>
    <property type="match status" value="1"/>
</dbReference>
<organism evidence="1 2">
    <name type="scientific">Vibrio algarum</name>
    <dbReference type="NCBI Taxonomy" id="3020714"/>
    <lineage>
        <taxon>Bacteria</taxon>
        <taxon>Pseudomonadati</taxon>
        <taxon>Pseudomonadota</taxon>
        <taxon>Gammaproteobacteria</taxon>
        <taxon>Vibrionales</taxon>
        <taxon>Vibrionaceae</taxon>
        <taxon>Vibrio</taxon>
    </lineage>
</organism>
<dbReference type="CDD" id="cd16377">
    <property type="entry name" value="23S_rRNA_IVP_like"/>
    <property type="match status" value="1"/>
</dbReference>
<dbReference type="PANTHER" id="PTHR38471">
    <property type="entry name" value="FOUR HELIX BUNDLE PROTEIN"/>
    <property type="match status" value="1"/>
</dbReference>
<proteinExistence type="predicted"/>
<evidence type="ECO:0000313" key="1">
    <source>
        <dbReference type="EMBL" id="MDB1122405.1"/>
    </source>
</evidence>
<accession>A0ABT4YLK7</accession>
<comment type="caution">
    <text evidence="1">The sequence shown here is derived from an EMBL/GenBank/DDBJ whole genome shotgun (WGS) entry which is preliminary data.</text>
</comment>
<dbReference type="InterPro" id="IPR036583">
    <property type="entry name" value="23S_rRNA_IVS_sf"/>
</dbReference>
<reference evidence="1 2" key="1">
    <citation type="submission" date="2023-01" db="EMBL/GenBank/DDBJ databases">
        <title>Vibrio sp. KJ40-1 sp.nov, isolated from marine algae.</title>
        <authorList>
            <person name="Butt M."/>
            <person name="Kim J.M.J."/>
            <person name="Jeon C.O.C."/>
        </authorList>
    </citation>
    <scope>NUCLEOTIDE SEQUENCE [LARGE SCALE GENOMIC DNA]</scope>
    <source>
        <strain evidence="1 2">KJ40-1</strain>
    </source>
</reference>
<dbReference type="NCBIfam" id="TIGR02436">
    <property type="entry name" value="four helix bundle protein"/>
    <property type="match status" value="1"/>
</dbReference>
<sequence>MRFEKLKVWQDSCRLSVEITKIFSTCSNYSLKDQITRSALSIPSNIAEGEERQSNKDTSRFYYYSKGSCGELVTQLYIAIELGYIDKTKGLLLVQDVKKIAAVIAKLIQRKSKP</sequence>
<dbReference type="EMBL" id="JAQLOI010000001">
    <property type="protein sequence ID" value="MDB1122405.1"/>
    <property type="molecule type" value="Genomic_DNA"/>
</dbReference>
<dbReference type="SUPFAM" id="SSF158446">
    <property type="entry name" value="IVS-encoded protein-like"/>
    <property type="match status" value="1"/>
</dbReference>
<protein>
    <submittedName>
        <fullName evidence="1">Four helix bundle protein</fullName>
    </submittedName>
</protein>
<dbReference type="RefSeq" id="WP_272132127.1">
    <property type="nucleotide sequence ID" value="NZ_JAQLOI010000001.1"/>
</dbReference>
<dbReference type="InterPro" id="IPR012657">
    <property type="entry name" value="23S_rRNA-intervening_sequence"/>
</dbReference>
<evidence type="ECO:0000313" key="2">
    <source>
        <dbReference type="Proteomes" id="UP001210678"/>
    </source>
</evidence>
<name>A0ABT4YLK7_9VIBR</name>
<dbReference type="Proteomes" id="UP001210678">
    <property type="component" value="Unassembled WGS sequence"/>
</dbReference>
<gene>
    <name evidence="1" type="ORF">PGX00_01060</name>
</gene>
<dbReference type="PANTHER" id="PTHR38471:SF2">
    <property type="entry name" value="FOUR HELIX BUNDLE PROTEIN"/>
    <property type="match status" value="1"/>
</dbReference>